<accession>A0A383W4Q9</accession>
<dbReference type="AlphaFoldDB" id="A0A383W4Q9"/>
<dbReference type="PROSITE" id="PS51465">
    <property type="entry name" value="KAZAL_2"/>
    <property type="match status" value="1"/>
</dbReference>
<sequence>MNAGEQGAVTNASTDPQTIAKCRHQCAKHAKKVCADDGKMYWNDCYASCAKARPLHVGRCQCSRKPAATCQVLGRECRLSQETSKAAANNVPVAACSCCKGLICWAGPVVRAGQVLGRCLNETGPLPIG</sequence>
<dbReference type="Pfam" id="PF07648">
    <property type="entry name" value="Kazal_2"/>
    <property type="match status" value="1"/>
</dbReference>
<organism evidence="2 3">
    <name type="scientific">Tetradesmus obliquus</name>
    <name type="common">Green alga</name>
    <name type="synonym">Acutodesmus obliquus</name>
    <dbReference type="NCBI Taxonomy" id="3088"/>
    <lineage>
        <taxon>Eukaryota</taxon>
        <taxon>Viridiplantae</taxon>
        <taxon>Chlorophyta</taxon>
        <taxon>core chlorophytes</taxon>
        <taxon>Chlorophyceae</taxon>
        <taxon>CS clade</taxon>
        <taxon>Sphaeropleales</taxon>
        <taxon>Scenedesmaceae</taxon>
        <taxon>Tetradesmus</taxon>
    </lineage>
</organism>
<proteinExistence type="predicted"/>
<gene>
    <name evidence="2" type="ORF">BQ4739_LOCUS12277</name>
</gene>
<dbReference type="Gene3D" id="3.30.60.30">
    <property type="match status" value="1"/>
</dbReference>
<evidence type="ECO:0000313" key="3">
    <source>
        <dbReference type="Proteomes" id="UP000256970"/>
    </source>
</evidence>
<evidence type="ECO:0000313" key="2">
    <source>
        <dbReference type="EMBL" id="SZX72119.1"/>
    </source>
</evidence>
<feature type="domain" description="Kazal-like" evidence="1">
    <location>
        <begin position="16"/>
        <end position="61"/>
    </location>
</feature>
<reference evidence="2 3" key="1">
    <citation type="submission" date="2016-10" db="EMBL/GenBank/DDBJ databases">
        <authorList>
            <person name="Cai Z."/>
        </authorList>
    </citation>
    <scope>NUCLEOTIDE SEQUENCE [LARGE SCALE GENOMIC DNA]</scope>
</reference>
<evidence type="ECO:0000259" key="1">
    <source>
        <dbReference type="PROSITE" id="PS51465"/>
    </source>
</evidence>
<name>A0A383W4Q9_TETOB</name>
<keyword evidence="3" id="KW-1185">Reference proteome</keyword>
<dbReference type="SUPFAM" id="SSF100895">
    <property type="entry name" value="Kazal-type serine protease inhibitors"/>
    <property type="match status" value="1"/>
</dbReference>
<dbReference type="Proteomes" id="UP000256970">
    <property type="component" value="Unassembled WGS sequence"/>
</dbReference>
<dbReference type="InterPro" id="IPR002350">
    <property type="entry name" value="Kazal_dom"/>
</dbReference>
<protein>
    <recommendedName>
        <fullName evidence="1">Kazal-like domain-containing protein</fullName>
    </recommendedName>
</protein>
<dbReference type="InterPro" id="IPR036058">
    <property type="entry name" value="Kazal_dom_sf"/>
</dbReference>
<dbReference type="PROSITE" id="PS00282">
    <property type="entry name" value="KAZAL_1"/>
    <property type="match status" value="1"/>
</dbReference>
<dbReference type="EMBL" id="FNXT01001103">
    <property type="protein sequence ID" value="SZX72119.1"/>
    <property type="molecule type" value="Genomic_DNA"/>
</dbReference>